<dbReference type="HOGENOM" id="CLU_041038_1_0_1"/>
<evidence type="ECO:0000256" key="1">
    <source>
        <dbReference type="ARBA" id="ARBA00000189"/>
    </source>
</evidence>
<dbReference type="STRING" id="1262450.S3BXW7"/>
<keyword evidence="8" id="KW-0408">Iron</keyword>
<dbReference type="Pfam" id="PF00141">
    <property type="entry name" value="peroxidase"/>
    <property type="match status" value="1"/>
</dbReference>
<comment type="similarity">
    <text evidence="9">Belongs to the peroxidase family.</text>
</comment>
<sequence>MASRLLDIQQETSAAELTASSTVLLGDLAKRGAATPAGEAIRSLLQGTSSAVTSSDVIYSRPPGGDNPHSLQCRHDTCCIWSHIVPEMVRVFLADNGTRCSSLARNAIRMGFHDAAAWNTSMPVPQLAITRNIGSGGADGSILLSEGEIDRLENSGLKNYGNLVLSWHGGFNDYARKYDQETGDAVSVADLIQMAAVVATVTCPGGPRIRVFVGRPDVAADTPPPPLGMIPAPTYNASTIIDMFAAKTLSATDLVALLGAHTVSQQFFVDKMYAGQPQDTTHGVFDTRYYTETGAEKAPAGIYRFQSDLSVATHPATQPLWKQYSGAGVDGDADTHRQWTDAYAQAYFRLSLLGVHNLNGMTDCSGVVPQTIDIFG</sequence>
<dbReference type="SUPFAM" id="SSF48113">
    <property type="entry name" value="Heme-dependent peroxidases"/>
    <property type="match status" value="1"/>
</dbReference>
<organism evidence="12 13">
    <name type="scientific">Ophiostoma piceae (strain UAMH 11346)</name>
    <name type="common">Sap stain fungus</name>
    <dbReference type="NCBI Taxonomy" id="1262450"/>
    <lineage>
        <taxon>Eukaryota</taxon>
        <taxon>Fungi</taxon>
        <taxon>Dikarya</taxon>
        <taxon>Ascomycota</taxon>
        <taxon>Pezizomycotina</taxon>
        <taxon>Sordariomycetes</taxon>
        <taxon>Sordariomycetidae</taxon>
        <taxon>Ophiostomatales</taxon>
        <taxon>Ophiostomataceae</taxon>
        <taxon>Ophiostoma</taxon>
    </lineage>
</organism>
<keyword evidence="13" id="KW-1185">Reference proteome</keyword>
<dbReference type="OrthoDB" id="2113341at2759"/>
<evidence type="ECO:0000313" key="13">
    <source>
        <dbReference type="Proteomes" id="UP000016923"/>
    </source>
</evidence>
<dbReference type="EMBL" id="KE148161">
    <property type="protein sequence ID" value="EPE04286.1"/>
    <property type="molecule type" value="Genomic_DNA"/>
</dbReference>
<dbReference type="InterPro" id="IPR019794">
    <property type="entry name" value="Peroxidases_AS"/>
</dbReference>
<dbReference type="PANTHER" id="PTHR31356">
    <property type="entry name" value="THYLAKOID LUMENAL 29 KDA PROTEIN, CHLOROPLASTIC-RELATED"/>
    <property type="match status" value="1"/>
</dbReference>
<dbReference type="GO" id="GO:0034599">
    <property type="term" value="P:cellular response to oxidative stress"/>
    <property type="evidence" value="ECO:0007669"/>
    <property type="project" value="InterPro"/>
</dbReference>
<evidence type="ECO:0000256" key="2">
    <source>
        <dbReference type="ARBA" id="ARBA00001913"/>
    </source>
</evidence>
<evidence type="ECO:0000256" key="5">
    <source>
        <dbReference type="ARBA" id="ARBA00022617"/>
    </source>
</evidence>
<evidence type="ECO:0000256" key="10">
    <source>
        <dbReference type="RuleBase" id="RU363051"/>
    </source>
</evidence>
<keyword evidence="6" id="KW-0479">Metal-binding</keyword>
<accession>S3BXW7</accession>
<evidence type="ECO:0000256" key="3">
    <source>
        <dbReference type="ARBA" id="ARBA00001970"/>
    </source>
</evidence>
<dbReference type="GO" id="GO:0046872">
    <property type="term" value="F:metal ion binding"/>
    <property type="evidence" value="ECO:0007669"/>
    <property type="project" value="UniProtKB-UniRule"/>
</dbReference>
<dbReference type="InterPro" id="IPR044831">
    <property type="entry name" value="Ccp1-like"/>
</dbReference>
<dbReference type="PROSITE" id="PS00435">
    <property type="entry name" value="PEROXIDASE_1"/>
    <property type="match status" value="1"/>
</dbReference>
<dbReference type="Gene3D" id="1.10.520.10">
    <property type="match status" value="1"/>
</dbReference>
<dbReference type="PROSITE" id="PS50873">
    <property type="entry name" value="PEROXIDASE_4"/>
    <property type="match status" value="1"/>
</dbReference>
<dbReference type="Gene3D" id="1.10.420.10">
    <property type="entry name" value="Peroxidase, domain 2"/>
    <property type="match status" value="1"/>
</dbReference>
<evidence type="ECO:0000256" key="7">
    <source>
        <dbReference type="ARBA" id="ARBA00023002"/>
    </source>
</evidence>
<dbReference type="PRINTS" id="PR00461">
    <property type="entry name" value="PLPEROXIDASE"/>
</dbReference>
<dbReference type="PRINTS" id="PR00458">
    <property type="entry name" value="PEROXIDASE"/>
</dbReference>
<evidence type="ECO:0000313" key="12">
    <source>
        <dbReference type="EMBL" id="EPE04286.1"/>
    </source>
</evidence>
<dbReference type="Proteomes" id="UP000016923">
    <property type="component" value="Unassembled WGS sequence"/>
</dbReference>
<dbReference type="GO" id="GO:0000302">
    <property type="term" value="P:response to reactive oxygen species"/>
    <property type="evidence" value="ECO:0007669"/>
    <property type="project" value="TreeGrafter"/>
</dbReference>
<proteinExistence type="inferred from homology"/>
<protein>
    <recommendedName>
        <fullName evidence="10">Peroxidase</fullName>
        <ecNumber evidence="10">1.11.1.-</ecNumber>
    </recommendedName>
</protein>
<dbReference type="InterPro" id="IPR010255">
    <property type="entry name" value="Haem_peroxidase_sf"/>
</dbReference>
<evidence type="ECO:0000256" key="9">
    <source>
        <dbReference type="RuleBase" id="RU004241"/>
    </source>
</evidence>
<gene>
    <name evidence="12" type="ORF">F503_01290</name>
</gene>
<dbReference type="eggNOG" id="ENOG502RFUA">
    <property type="taxonomic scope" value="Eukaryota"/>
</dbReference>
<dbReference type="PROSITE" id="PS00436">
    <property type="entry name" value="PEROXIDASE_2"/>
    <property type="match status" value="1"/>
</dbReference>
<comment type="cofactor">
    <cofactor evidence="2">
        <name>Ca(2+)</name>
        <dbReference type="ChEBI" id="CHEBI:29108"/>
    </cofactor>
</comment>
<dbReference type="OMA" id="CCHWKWL"/>
<keyword evidence="7 10" id="KW-0560">Oxidoreductase</keyword>
<dbReference type="PANTHER" id="PTHR31356:SF66">
    <property type="entry name" value="CATALASE-PEROXIDASE"/>
    <property type="match status" value="1"/>
</dbReference>
<comment type="catalytic activity">
    <reaction evidence="1">
        <text>2 a phenolic donor + H2O2 = 2 a phenolic radical donor + 2 H2O</text>
        <dbReference type="Rhea" id="RHEA:56136"/>
        <dbReference type="ChEBI" id="CHEBI:15377"/>
        <dbReference type="ChEBI" id="CHEBI:16240"/>
        <dbReference type="ChEBI" id="CHEBI:139520"/>
        <dbReference type="ChEBI" id="CHEBI:139521"/>
        <dbReference type="EC" id="1.11.1.7"/>
    </reaction>
</comment>
<evidence type="ECO:0000256" key="4">
    <source>
        <dbReference type="ARBA" id="ARBA00022559"/>
    </source>
</evidence>
<dbReference type="AlphaFoldDB" id="S3BXW7"/>
<feature type="domain" description="Plant heme peroxidase family profile" evidence="11">
    <location>
        <begin position="137"/>
        <end position="263"/>
    </location>
</feature>
<dbReference type="GO" id="GO:0042744">
    <property type="term" value="P:hydrogen peroxide catabolic process"/>
    <property type="evidence" value="ECO:0007669"/>
    <property type="project" value="TreeGrafter"/>
</dbReference>
<dbReference type="EC" id="1.11.1.-" evidence="10"/>
<dbReference type="GO" id="GO:0140825">
    <property type="term" value="F:lactoperoxidase activity"/>
    <property type="evidence" value="ECO:0007669"/>
    <property type="project" value="UniProtKB-EC"/>
</dbReference>
<evidence type="ECO:0000256" key="6">
    <source>
        <dbReference type="ARBA" id="ARBA00022723"/>
    </source>
</evidence>
<dbReference type="InterPro" id="IPR000823">
    <property type="entry name" value="Peroxidase_pln"/>
</dbReference>
<dbReference type="VEuPathDB" id="FungiDB:F503_01290"/>
<evidence type="ECO:0000256" key="8">
    <source>
        <dbReference type="ARBA" id="ARBA00023004"/>
    </source>
</evidence>
<dbReference type="GO" id="GO:0020037">
    <property type="term" value="F:heme binding"/>
    <property type="evidence" value="ECO:0007669"/>
    <property type="project" value="UniProtKB-UniRule"/>
</dbReference>
<name>S3BXW7_OPHP1</name>
<keyword evidence="5" id="KW-0349">Heme</keyword>
<keyword evidence="4 10" id="KW-0575">Peroxidase</keyword>
<reference evidence="12 13" key="1">
    <citation type="journal article" date="2013" name="BMC Genomics">
        <title>The genome and transcriptome of the pine saprophyte Ophiostoma piceae, and a comparison with the bark beetle-associated pine pathogen Grosmannia clavigera.</title>
        <authorList>
            <person name="Haridas S."/>
            <person name="Wang Y."/>
            <person name="Lim L."/>
            <person name="Massoumi Alamouti S."/>
            <person name="Jackman S."/>
            <person name="Docking R."/>
            <person name="Robertson G."/>
            <person name="Birol I."/>
            <person name="Bohlmann J."/>
            <person name="Breuil C."/>
        </authorList>
    </citation>
    <scope>NUCLEOTIDE SEQUENCE [LARGE SCALE GENOMIC DNA]</scope>
    <source>
        <strain evidence="12 13">UAMH 11346</strain>
    </source>
</reference>
<dbReference type="InterPro" id="IPR019793">
    <property type="entry name" value="Peroxidases_heam-ligand_BS"/>
</dbReference>
<comment type="cofactor">
    <cofactor evidence="3">
        <name>heme b</name>
        <dbReference type="ChEBI" id="CHEBI:60344"/>
    </cofactor>
</comment>
<dbReference type="InterPro" id="IPR002016">
    <property type="entry name" value="Haem_peroxidase"/>
</dbReference>
<evidence type="ECO:0000259" key="11">
    <source>
        <dbReference type="PROSITE" id="PS50873"/>
    </source>
</evidence>